<feature type="transmembrane region" description="Helical" evidence="2">
    <location>
        <begin position="25"/>
        <end position="45"/>
    </location>
</feature>
<feature type="compositionally biased region" description="Basic and acidic residues" evidence="1">
    <location>
        <begin position="248"/>
        <end position="257"/>
    </location>
</feature>
<sequence length="298" mass="31506">MGPTVVATTSSDGVLAVAVSDVARALGVAAGWTLLTLVVGGLVIARFPSSTRAIRDDITAQLDRVFPVGFVVFFGLLVVVSVPLFAMTILEHPALLAVGAVVSLPGLVLWAILLVVGGCFGGIAVGNWLVSRFGRESPSLWLALVIGTVVIASSQLVPVLGTVVVLGVATVGIGAVVRRRFDIGSDDEHHDRAGNGFKDGSTADSATADGSSVEWETDNAVDSEIWRSNEHDATANELESTTATPSDRGLETARDSSMEWNGQAGGEARWRDEATTDEWDVDDWEWEIDTDRECDSNE</sequence>
<dbReference type="Pfam" id="PF26514">
    <property type="entry name" value="DUF8173"/>
    <property type="match status" value="1"/>
</dbReference>
<accession>A0A1N7F5Y9</accession>
<feature type="transmembrane region" description="Helical" evidence="2">
    <location>
        <begin position="65"/>
        <end position="87"/>
    </location>
</feature>
<dbReference type="InterPro" id="IPR058486">
    <property type="entry name" value="DUF8173"/>
</dbReference>
<keyword evidence="5" id="KW-1185">Reference proteome</keyword>
<gene>
    <name evidence="4" type="ORF">SAMN05421752_1067</name>
</gene>
<keyword evidence="2" id="KW-0472">Membrane</keyword>
<evidence type="ECO:0000313" key="4">
    <source>
        <dbReference type="EMBL" id="SIR95740.1"/>
    </source>
</evidence>
<evidence type="ECO:0000256" key="2">
    <source>
        <dbReference type="SAM" id="Phobius"/>
    </source>
</evidence>
<feature type="transmembrane region" description="Helical" evidence="2">
    <location>
        <begin position="159"/>
        <end position="177"/>
    </location>
</feature>
<feature type="region of interest" description="Disordered" evidence="1">
    <location>
        <begin position="189"/>
        <end position="277"/>
    </location>
</feature>
<feature type="transmembrane region" description="Helical" evidence="2">
    <location>
        <begin position="107"/>
        <end position="130"/>
    </location>
</feature>
<dbReference type="Proteomes" id="UP000185936">
    <property type="component" value="Unassembled WGS sequence"/>
</dbReference>
<feature type="domain" description="DUF8173" evidence="3">
    <location>
        <begin position="28"/>
        <end position="180"/>
    </location>
</feature>
<reference evidence="5" key="1">
    <citation type="submission" date="2017-01" db="EMBL/GenBank/DDBJ databases">
        <authorList>
            <person name="Varghese N."/>
            <person name="Submissions S."/>
        </authorList>
    </citation>
    <scope>NUCLEOTIDE SEQUENCE [LARGE SCALE GENOMIC DNA]</scope>
    <source>
        <strain evidence="5">type strain: HArc-</strain>
    </source>
</reference>
<keyword evidence="2" id="KW-0812">Transmembrane</keyword>
<name>A0A1N7F5Y9_9EURY</name>
<feature type="compositionally biased region" description="Basic and acidic residues" evidence="1">
    <location>
        <begin position="224"/>
        <end position="234"/>
    </location>
</feature>
<organism evidence="4 5">
    <name type="scientific">Natronorubrum thiooxidans</name>
    <dbReference type="NCBI Taxonomy" id="308853"/>
    <lineage>
        <taxon>Archaea</taxon>
        <taxon>Methanobacteriati</taxon>
        <taxon>Methanobacteriota</taxon>
        <taxon>Stenosarchaea group</taxon>
        <taxon>Halobacteria</taxon>
        <taxon>Halobacteriales</taxon>
        <taxon>Natrialbaceae</taxon>
        <taxon>Natronorubrum</taxon>
    </lineage>
</organism>
<protein>
    <recommendedName>
        <fullName evidence="3">DUF8173 domain-containing protein</fullName>
    </recommendedName>
</protein>
<dbReference type="AlphaFoldDB" id="A0A1N7F5Y9"/>
<proteinExistence type="predicted"/>
<evidence type="ECO:0000313" key="5">
    <source>
        <dbReference type="Proteomes" id="UP000185936"/>
    </source>
</evidence>
<evidence type="ECO:0000256" key="1">
    <source>
        <dbReference type="SAM" id="MobiDB-lite"/>
    </source>
</evidence>
<dbReference type="EMBL" id="FTNR01000006">
    <property type="protein sequence ID" value="SIR95740.1"/>
    <property type="molecule type" value="Genomic_DNA"/>
</dbReference>
<evidence type="ECO:0000259" key="3">
    <source>
        <dbReference type="Pfam" id="PF26514"/>
    </source>
</evidence>
<keyword evidence="2" id="KW-1133">Transmembrane helix</keyword>
<feature type="compositionally biased region" description="Low complexity" evidence="1">
    <location>
        <begin position="199"/>
        <end position="212"/>
    </location>
</feature>